<evidence type="ECO:0000256" key="4">
    <source>
        <dbReference type="ARBA" id="ARBA00022840"/>
    </source>
</evidence>
<sequence length="1149" mass="127873">MATCSMLYFLAFLVLQANSATLPRENITVIEGQSVVLNCSMDQSEKTFIEWTNPRWQVTYFNNIRVQDDGVYTCLYYDHQVVTKQVCLTVLAQPSSPVLNITTHFQKGREEKVISCITTGSKPKAQITWLLNNRLELHGHTEYIPENNGVKFTTISMLKIKAHDQESRIDCLVRHESLNKVLTATHKFDNNYNSPGLTESYTQTANEMNTTSVPESGSTSELFESVTQENSTEDVPTVNYIATTFIPESAADGEQPEADAVENSTLGINKSETESSLNSTSRTQIPTTETEQSTFQITEDSSSSVSETESSVNSTPSMELPVTEIQQSTSRNKADSFTSSYSNPHNSTENNTETNEKTINSTTAISLTNSSSLEQQIPIPTAKCENNQIMSKKEIPRKQQMKHSSALLLILVAFLICALLIVFQLFVLKIRKEHLKWRKQKDDSDLTVESNRSNRSSNEENVRPENNNRDPNFGTHYTIQIHSEEQMKQYTKNITEYINNIAEYTNNITEDEINTLDKESTIEKQNHGKVEIIANDQGNRTTPSYVAFTDSERLIGDAAKNQVAMNPTNTVFDAKRLIGRRFEDTVVQADLKHWPFDVVNDGGRPKVKVEYKGENKCFYPEEISSMVLTKMKEIAEAYLGKTITNAVVTVPAYFNDSQRQATKDAGTISGLNVLRIINEPTAAAIAYGLDKKVGAERNVLIFDLGGGTFDVSILTIEDGIFEVKSTAGDTHLGGEDFDSRMVNHFIAEFKRKYKKDITDNKRAVRRLRTACERAKRTLSSSTQASIEIDSLYEGVDFYTSITRARFEELNADLFRGTLDPVEKSLRDAKIDKAQIHDIVLVGGSTRIPKIQKLLQDFFNGKELNKSINPDEAVAYGAAVQAAILAGDKSENVQDLLLLDVTPLSLGIETAGGVMTVLIKRNTTIPTKQTQTFTTYSDNQPGVLIQVYEGERAMTKDNNLLGKFELTGIPPAPRGVPQIEVTFDIDANGILNVSAVDKSTGKENKITITNDKGRLSKEDIERMVQEAEKYKSEDDQQRDKVSSKNSLESYAFNMKATIEDEKLKGKISDDDKQKVLDKCNEVISWLDKNQTAEKDEYEHQLKEIEKICNPVISKLYQGAGGMPGGMPEGFPGTGAAPGGGSSGPTIEEVD</sequence>
<evidence type="ECO:0000256" key="3">
    <source>
        <dbReference type="ARBA" id="ARBA00022741"/>
    </source>
</evidence>
<comment type="subcellular location">
    <subcellularLocation>
        <location evidence="1">Membrane</location>
        <topology evidence="1">Single-pass membrane protein</topology>
    </subcellularLocation>
</comment>
<evidence type="ECO:0000256" key="9">
    <source>
        <dbReference type="SAM" id="Phobius"/>
    </source>
</evidence>
<dbReference type="SUPFAM" id="SSF100920">
    <property type="entry name" value="Heat shock protein 70kD (HSP70), peptide-binding domain"/>
    <property type="match status" value="1"/>
</dbReference>
<feature type="region of interest" description="Disordered" evidence="8">
    <location>
        <begin position="267"/>
        <end position="357"/>
    </location>
</feature>
<dbReference type="EMBL" id="BFAA01000001">
    <property type="protein sequence ID" value="GCB62115.1"/>
    <property type="molecule type" value="Genomic_DNA"/>
</dbReference>
<dbReference type="CDD" id="cd10233">
    <property type="entry name" value="ASKHA_NBD_HSP70_HSPA1"/>
    <property type="match status" value="1"/>
</dbReference>
<dbReference type="InterPro" id="IPR013162">
    <property type="entry name" value="CD80_C2-set"/>
</dbReference>
<evidence type="ECO:0000313" key="13">
    <source>
        <dbReference type="Proteomes" id="UP000288216"/>
    </source>
</evidence>
<feature type="region of interest" description="Disordered" evidence="8">
    <location>
        <begin position="439"/>
        <end position="475"/>
    </location>
</feature>
<organism evidence="12 13">
    <name type="scientific">Scyliorhinus torazame</name>
    <name type="common">Cloudy catshark</name>
    <name type="synonym">Catulus torazame</name>
    <dbReference type="NCBI Taxonomy" id="75743"/>
    <lineage>
        <taxon>Eukaryota</taxon>
        <taxon>Metazoa</taxon>
        <taxon>Chordata</taxon>
        <taxon>Craniata</taxon>
        <taxon>Vertebrata</taxon>
        <taxon>Chondrichthyes</taxon>
        <taxon>Elasmobranchii</taxon>
        <taxon>Galeomorphii</taxon>
        <taxon>Galeoidea</taxon>
        <taxon>Carcharhiniformes</taxon>
        <taxon>Scyliorhinidae</taxon>
        <taxon>Scyliorhinus</taxon>
    </lineage>
</organism>
<dbReference type="PROSITE" id="PS50835">
    <property type="entry name" value="IG_LIKE"/>
    <property type="match status" value="2"/>
</dbReference>
<dbReference type="Gene3D" id="2.60.34.10">
    <property type="entry name" value="Substrate Binding Domain Of DNAk, Chain A, domain 1"/>
    <property type="match status" value="1"/>
</dbReference>
<feature type="compositionally biased region" description="Low complexity" evidence="8">
    <location>
        <begin position="342"/>
        <end position="357"/>
    </location>
</feature>
<keyword evidence="6 9" id="KW-0472">Membrane</keyword>
<keyword evidence="3" id="KW-0547">Nucleotide-binding</keyword>
<dbReference type="FunFam" id="3.30.420.40:FF:000172">
    <property type="entry name" value="Heat shock 70 kDa protein"/>
    <property type="match status" value="1"/>
</dbReference>
<dbReference type="GO" id="GO:0016020">
    <property type="term" value="C:membrane"/>
    <property type="evidence" value="ECO:0007669"/>
    <property type="project" value="UniProtKB-SubCell"/>
</dbReference>
<feature type="compositionally biased region" description="Low complexity" evidence="8">
    <location>
        <begin position="301"/>
        <end position="317"/>
    </location>
</feature>
<dbReference type="FunFam" id="2.60.34.10:FF:000002">
    <property type="entry name" value="Heat shock 70 kDa"/>
    <property type="match status" value="1"/>
</dbReference>
<feature type="transmembrane region" description="Helical" evidence="9">
    <location>
        <begin position="406"/>
        <end position="428"/>
    </location>
</feature>
<dbReference type="SUPFAM" id="SSF48726">
    <property type="entry name" value="Immunoglobulin"/>
    <property type="match status" value="2"/>
</dbReference>
<dbReference type="FunFam" id="3.90.640.10:FF:000134">
    <property type="entry name" value="Heat shock cognate 71 kDa protein"/>
    <property type="match status" value="1"/>
</dbReference>
<dbReference type="FunFam" id="3.30.420.40:FF:000026">
    <property type="entry name" value="Heat shock protein 70"/>
    <property type="match status" value="1"/>
</dbReference>
<dbReference type="Proteomes" id="UP000288216">
    <property type="component" value="Unassembled WGS sequence"/>
</dbReference>
<dbReference type="NCBIfam" id="NF001413">
    <property type="entry name" value="PRK00290.1"/>
    <property type="match status" value="1"/>
</dbReference>
<feature type="compositionally biased region" description="Basic and acidic residues" evidence="8">
    <location>
        <begin position="457"/>
        <end position="468"/>
    </location>
</feature>
<feature type="domain" description="Ig-like" evidence="11">
    <location>
        <begin position="94"/>
        <end position="183"/>
    </location>
</feature>
<reference evidence="12 13" key="1">
    <citation type="journal article" date="2018" name="Nat. Ecol. Evol.">
        <title>Shark genomes provide insights into elasmobranch evolution and the origin of vertebrates.</title>
        <authorList>
            <person name="Hara Y"/>
            <person name="Yamaguchi K"/>
            <person name="Onimaru K"/>
            <person name="Kadota M"/>
            <person name="Koyanagi M"/>
            <person name="Keeley SD"/>
            <person name="Tatsumi K"/>
            <person name="Tanaka K"/>
            <person name="Motone F"/>
            <person name="Kageyama Y"/>
            <person name="Nozu R"/>
            <person name="Adachi N"/>
            <person name="Nishimura O"/>
            <person name="Nakagawa R"/>
            <person name="Tanegashima C"/>
            <person name="Kiyatake I"/>
            <person name="Matsumoto R"/>
            <person name="Murakumo K"/>
            <person name="Nishida K"/>
            <person name="Terakita A"/>
            <person name="Kuratani S"/>
            <person name="Sato K"/>
            <person name="Hyodo S Kuraku.S."/>
        </authorList>
    </citation>
    <scope>NUCLEOTIDE SEQUENCE [LARGE SCALE GENOMIC DNA]</scope>
</reference>
<dbReference type="Gene3D" id="3.30.420.40">
    <property type="match status" value="2"/>
</dbReference>
<dbReference type="Gene3D" id="2.60.40.10">
    <property type="entry name" value="Immunoglobulins"/>
    <property type="match status" value="2"/>
</dbReference>
<dbReference type="STRING" id="75743.A0A401NMI7"/>
<dbReference type="InterPro" id="IPR029048">
    <property type="entry name" value="HSP70_C_sf"/>
</dbReference>
<dbReference type="FunFam" id="1.20.1270.10:FF:000003">
    <property type="entry name" value="heat shock cognate 71 kDa protein-like"/>
    <property type="match status" value="1"/>
</dbReference>
<dbReference type="InterPro" id="IPR003599">
    <property type="entry name" value="Ig_sub"/>
</dbReference>
<dbReference type="PRINTS" id="PR00301">
    <property type="entry name" value="HEATSHOCK70"/>
</dbReference>
<comment type="similarity">
    <text evidence="2">Belongs to the heat shock protein 70 family.</text>
</comment>
<feature type="compositionally biased region" description="Polar residues" evidence="8">
    <location>
        <begin position="324"/>
        <end position="341"/>
    </location>
</feature>
<keyword evidence="10" id="KW-0732">Signal</keyword>
<protein>
    <recommendedName>
        <fullName evidence="11">Ig-like domain-containing protein</fullName>
    </recommendedName>
</protein>
<proteinExistence type="inferred from homology"/>
<dbReference type="InterPro" id="IPR013783">
    <property type="entry name" value="Ig-like_fold"/>
</dbReference>
<dbReference type="Gene3D" id="3.90.640.10">
    <property type="entry name" value="Actin, Chain A, domain 4"/>
    <property type="match status" value="1"/>
</dbReference>
<keyword evidence="5" id="KW-0346">Stress response</keyword>
<dbReference type="Gene3D" id="3.30.30.30">
    <property type="match status" value="1"/>
</dbReference>
<gene>
    <name evidence="12" type="ORF">scyTo_0000005</name>
</gene>
<accession>A0A401NMI7</accession>
<dbReference type="AlphaFoldDB" id="A0A401NMI7"/>
<evidence type="ECO:0000256" key="7">
    <source>
        <dbReference type="ARBA" id="ARBA00023157"/>
    </source>
</evidence>
<dbReference type="FunFam" id="3.30.30.30:FF:000001">
    <property type="entry name" value="heat shock 70 kDa protein-like"/>
    <property type="match status" value="1"/>
</dbReference>
<keyword evidence="13" id="KW-1185">Reference proteome</keyword>
<feature type="signal peptide" evidence="10">
    <location>
        <begin position="1"/>
        <end position="19"/>
    </location>
</feature>
<dbReference type="Gene3D" id="1.20.1270.10">
    <property type="match status" value="1"/>
</dbReference>
<feature type="compositionally biased region" description="Basic and acidic residues" evidence="8">
    <location>
        <begin position="1026"/>
        <end position="1041"/>
    </location>
</feature>
<evidence type="ECO:0000313" key="12">
    <source>
        <dbReference type="EMBL" id="GCB62115.1"/>
    </source>
</evidence>
<keyword evidence="9" id="KW-0812">Transmembrane</keyword>
<keyword evidence="4" id="KW-0067">ATP-binding</keyword>
<evidence type="ECO:0000256" key="10">
    <source>
        <dbReference type="SAM" id="SignalP"/>
    </source>
</evidence>
<keyword evidence="9" id="KW-1133">Transmembrane helix</keyword>
<dbReference type="InterPro" id="IPR029047">
    <property type="entry name" value="HSP70_peptide-bd_sf"/>
</dbReference>
<dbReference type="FunFam" id="3.30.420.40:FF:000135">
    <property type="entry name" value="Heat shock cognate 71 kDa protein"/>
    <property type="match status" value="1"/>
</dbReference>
<evidence type="ECO:0000256" key="6">
    <source>
        <dbReference type="ARBA" id="ARBA00023136"/>
    </source>
</evidence>
<dbReference type="SMART" id="SM00409">
    <property type="entry name" value="IG"/>
    <property type="match status" value="1"/>
</dbReference>
<evidence type="ECO:0000256" key="2">
    <source>
        <dbReference type="ARBA" id="ARBA00007381"/>
    </source>
</evidence>
<dbReference type="Pfam" id="PF00012">
    <property type="entry name" value="HSP70"/>
    <property type="match status" value="1"/>
</dbReference>
<dbReference type="SUPFAM" id="SSF100934">
    <property type="entry name" value="Heat shock protein 70kD (HSP70), C-terminal subdomain"/>
    <property type="match status" value="1"/>
</dbReference>
<name>A0A401NMI7_SCYTO</name>
<evidence type="ECO:0000256" key="8">
    <source>
        <dbReference type="SAM" id="MobiDB-lite"/>
    </source>
</evidence>
<comment type="caution">
    <text evidence="12">The sequence shown here is derived from an EMBL/GenBank/DDBJ whole genome shotgun (WGS) entry which is preliminary data.</text>
</comment>
<keyword evidence="7" id="KW-1015">Disulfide bond</keyword>
<feature type="chain" id="PRO_5019355217" description="Ig-like domain-containing protein" evidence="10">
    <location>
        <begin position="20"/>
        <end position="1149"/>
    </location>
</feature>
<feature type="compositionally biased region" description="Polar residues" evidence="8">
    <location>
        <begin position="267"/>
        <end position="300"/>
    </location>
</feature>
<dbReference type="PROSITE" id="PS01036">
    <property type="entry name" value="HSP70_3"/>
    <property type="match status" value="1"/>
</dbReference>
<evidence type="ECO:0000256" key="1">
    <source>
        <dbReference type="ARBA" id="ARBA00004167"/>
    </source>
</evidence>
<feature type="compositionally biased region" description="Gly residues" evidence="8">
    <location>
        <begin position="1118"/>
        <end position="1141"/>
    </location>
</feature>
<dbReference type="OrthoDB" id="2401965at2759"/>
<feature type="region of interest" description="Disordered" evidence="8">
    <location>
        <begin position="1026"/>
        <end position="1045"/>
    </location>
</feature>
<dbReference type="PROSITE" id="PS00329">
    <property type="entry name" value="HSP70_2"/>
    <property type="match status" value="1"/>
</dbReference>
<dbReference type="SUPFAM" id="SSF53067">
    <property type="entry name" value="Actin-like ATPase domain"/>
    <property type="match status" value="2"/>
</dbReference>
<feature type="region of interest" description="Disordered" evidence="8">
    <location>
        <begin position="1118"/>
        <end position="1149"/>
    </location>
</feature>
<dbReference type="GO" id="GO:0005524">
    <property type="term" value="F:ATP binding"/>
    <property type="evidence" value="ECO:0007669"/>
    <property type="project" value="UniProtKB-KW"/>
</dbReference>
<dbReference type="InterPro" id="IPR018181">
    <property type="entry name" value="Heat_shock_70_CS"/>
</dbReference>
<dbReference type="GO" id="GO:0140662">
    <property type="term" value="F:ATP-dependent protein folding chaperone"/>
    <property type="evidence" value="ECO:0007669"/>
    <property type="project" value="InterPro"/>
</dbReference>
<dbReference type="InterPro" id="IPR036179">
    <property type="entry name" value="Ig-like_dom_sf"/>
</dbReference>
<dbReference type="InterPro" id="IPR007110">
    <property type="entry name" value="Ig-like_dom"/>
</dbReference>
<dbReference type="InterPro" id="IPR043129">
    <property type="entry name" value="ATPase_NBD"/>
</dbReference>
<dbReference type="Pfam" id="PF08205">
    <property type="entry name" value="C2-set_2"/>
    <property type="match status" value="1"/>
</dbReference>
<evidence type="ECO:0000256" key="5">
    <source>
        <dbReference type="ARBA" id="ARBA00023016"/>
    </source>
</evidence>
<evidence type="ECO:0000259" key="11">
    <source>
        <dbReference type="PROSITE" id="PS50835"/>
    </source>
</evidence>
<dbReference type="PANTHER" id="PTHR19375">
    <property type="entry name" value="HEAT SHOCK PROTEIN 70KDA"/>
    <property type="match status" value="1"/>
</dbReference>
<feature type="domain" description="Ig-like" evidence="11">
    <location>
        <begin position="17"/>
        <end position="74"/>
    </location>
</feature>
<dbReference type="InterPro" id="IPR013126">
    <property type="entry name" value="Hsp_70_fam"/>
</dbReference>